<dbReference type="Gene3D" id="1.25.40.10">
    <property type="entry name" value="Tetratricopeptide repeat domain"/>
    <property type="match status" value="1"/>
</dbReference>
<dbReference type="PANTHER" id="PTHR37422">
    <property type="entry name" value="TEICHURONIC ACID BIOSYNTHESIS PROTEIN TUAE"/>
    <property type="match status" value="1"/>
</dbReference>
<feature type="transmembrane region" description="Helical" evidence="2">
    <location>
        <begin position="391"/>
        <end position="412"/>
    </location>
</feature>
<feature type="transmembrane region" description="Helical" evidence="2">
    <location>
        <begin position="447"/>
        <end position="468"/>
    </location>
</feature>
<keyword evidence="4" id="KW-1185">Reference proteome</keyword>
<feature type="transmembrane region" description="Helical" evidence="2">
    <location>
        <begin position="30"/>
        <end position="49"/>
    </location>
</feature>
<name>A0A428MUG0_9BACI</name>
<accession>A0A428MUG0</accession>
<keyword evidence="1" id="KW-0802">TPR repeat</keyword>
<feature type="transmembrane region" description="Helical" evidence="2">
    <location>
        <begin position="114"/>
        <end position="136"/>
    </location>
</feature>
<feature type="transmembrane region" description="Helical" evidence="2">
    <location>
        <begin position="480"/>
        <end position="500"/>
    </location>
</feature>
<evidence type="ECO:0000313" key="4">
    <source>
        <dbReference type="Proteomes" id="UP000275076"/>
    </source>
</evidence>
<feature type="transmembrane region" description="Helical" evidence="2">
    <location>
        <begin position="179"/>
        <end position="198"/>
    </location>
</feature>
<feature type="transmembrane region" description="Helical" evidence="2">
    <location>
        <begin position="227"/>
        <end position="246"/>
    </location>
</feature>
<dbReference type="InterPro" id="IPR019734">
    <property type="entry name" value="TPR_rpt"/>
</dbReference>
<dbReference type="SUPFAM" id="SSF48452">
    <property type="entry name" value="TPR-like"/>
    <property type="match status" value="1"/>
</dbReference>
<reference evidence="3 4" key="1">
    <citation type="submission" date="2018-10" db="EMBL/GenBank/DDBJ databases">
        <title>Draft genome sequence of Bacillus salarius IM0101, isolated from a hypersaline soil in Inner Mongolia, China.</title>
        <authorList>
            <person name="Yamprayoonswat W."/>
            <person name="Boonvisut S."/>
            <person name="Jumpathong W."/>
            <person name="Sittihan S."/>
            <person name="Ruangsuj P."/>
            <person name="Wanthongcharoen S."/>
            <person name="Thongpramul N."/>
            <person name="Pimmason S."/>
            <person name="Yu B."/>
            <person name="Yasawong M."/>
        </authorList>
    </citation>
    <scope>NUCLEOTIDE SEQUENCE [LARGE SCALE GENOMIC DNA]</scope>
    <source>
        <strain evidence="3 4">IM0101</strain>
    </source>
</reference>
<comment type="caution">
    <text evidence="3">The sequence shown here is derived from an EMBL/GenBank/DDBJ whole genome shotgun (WGS) entry which is preliminary data.</text>
</comment>
<keyword evidence="2" id="KW-0472">Membrane</keyword>
<feature type="repeat" description="TPR" evidence="1">
    <location>
        <begin position="570"/>
        <end position="603"/>
    </location>
</feature>
<sequence>MVHWIVFLIMSVSFFVSSYNQGLFYDQHIYVWHVGLSVLFLGYVLYLFFRKKETIPYAYFIVFLIPLCYLLSFTNAVTMQGAFDQFIQWMMFAMFFFVLVSLKKNAPSIQTGMLMVLQLFGVYIAILPFLTSWEWLAYNDAVLYGRFSSVFQYPNTYAAVTMALLLFNIVYMAMKRSSFLSTLLLSLPVVLYASTLFLSLSRGAMILLPIIWFVGICCLSFVGQVKYIVYTVIAFVGGFVFFMLFSNEWGSFQTTGQIIALLLVSFVSTALVVVLHQGLNRKANLTLSNKKLSYIFPVASLMVGIALVLDFVYKGVIYNILPESVQNRINNIGYETIFEDGRFTFFFDALDMVKDAPIIGWGGDGWSILYHGYQTEPYISNKVHSVLLEQLLNIGLLGFIVWLGVFVLFAVLGIKAFKQSEDPMVPAGLIALLMLLGHGAIDFDFSFASVWLLFFLTFALVVPARPELPTFSLEKYKRPIAIGASALATVLVVISSIYAFRFEAAERTAQANTQSSNNEEVLEGLREARDLNPYRLNYAVDQASVAVELQKEDLTLELSNQFTDVQPQSGTAWMQSGNSYASFGYIEEAVERYKQALEYDSFNVDIYERLIRLTSGEAATLKQNGKHEEAADLASEVANAYEQYTDTTLEFRENPQPKTKDLSLNQSSRFLTGQAFMIIEEYESGIEVLNTIGEGEEDIYLRAQALVIHALEQQGKDEQSTQTYNQLKEKNEQATSYYEAYTPFF</sequence>
<feature type="transmembrane region" description="Helical" evidence="2">
    <location>
        <begin position="56"/>
        <end position="74"/>
    </location>
</feature>
<feature type="transmembrane region" description="Helical" evidence="2">
    <location>
        <begin position="156"/>
        <end position="174"/>
    </location>
</feature>
<proteinExistence type="predicted"/>
<evidence type="ECO:0000313" key="3">
    <source>
        <dbReference type="EMBL" id="RSL29760.1"/>
    </source>
</evidence>
<evidence type="ECO:0000256" key="1">
    <source>
        <dbReference type="PROSITE-ProRule" id="PRU00339"/>
    </source>
</evidence>
<feature type="transmembrane region" description="Helical" evidence="2">
    <location>
        <begin position="204"/>
        <end position="222"/>
    </location>
</feature>
<dbReference type="OrthoDB" id="1808577at2"/>
<dbReference type="PANTHER" id="PTHR37422:SF17">
    <property type="entry name" value="O-ANTIGEN LIGASE"/>
    <property type="match status" value="1"/>
</dbReference>
<organism evidence="3 4">
    <name type="scientific">Salibacterium salarium</name>
    <dbReference type="NCBI Taxonomy" id="284579"/>
    <lineage>
        <taxon>Bacteria</taxon>
        <taxon>Bacillati</taxon>
        <taxon>Bacillota</taxon>
        <taxon>Bacilli</taxon>
        <taxon>Bacillales</taxon>
        <taxon>Bacillaceae</taxon>
    </lineage>
</organism>
<dbReference type="Proteomes" id="UP000275076">
    <property type="component" value="Unassembled WGS sequence"/>
</dbReference>
<dbReference type="InterPro" id="IPR011990">
    <property type="entry name" value="TPR-like_helical_dom_sf"/>
</dbReference>
<feature type="transmembrane region" description="Helical" evidence="2">
    <location>
        <begin position="292"/>
        <end position="313"/>
    </location>
</feature>
<evidence type="ECO:0000256" key="2">
    <source>
        <dbReference type="SAM" id="Phobius"/>
    </source>
</evidence>
<dbReference type="EMBL" id="RBVX01000052">
    <property type="protein sequence ID" value="RSL29760.1"/>
    <property type="molecule type" value="Genomic_DNA"/>
</dbReference>
<keyword evidence="2" id="KW-0812">Transmembrane</keyword>
<dbReference type="AlphaFoldDB" id="A0A428MUG0"/>
<feature type="transmembrane region" description="Helical" evidence="2">
    <location>
        <begin position="258"/>
        <end position="280"/>
    </location>
</feature>
<dbReference type="RefSeq" id="WP_125561881.1">
    <property type="nucleotide sequence ID" value="NZ_RBVX01000052.1"/>
</dbReference>
<dbReference type="PROSITE" id="PS50005">
    <property type="entry name" value="TPR"/>
    <property type="match status" value="1"/>
</dbReference>
<keyword evidence="2" id="KW-1133">Transmembrane helix</keyword>
<feature type="transmembrane region" description="Helical" evidence="2">
    <location>
        <begin position="86"/>
        <end position="102"/>
    </location>
</feature>
<protein>
    <submittedName>
        <fullName evidence="3">Uncharacterized protein</fullName>
    </submittedName>
</protein>
<gene>
    <name evidence="3" type="ORF">D7Z54_29450</name>
</gene>
<dbReference type="InterPro" id="IPR051533">
    <property type="entry name" value="WaaL-like"/>
</dbReference>